<dbReference type="KEGG" id="ran:Riean_1911"/>
<name>E4TE55_RIEAD</name>
<accession>E4TE55</accession>
<evidence type="ECO:0000313" key="2">
    <source>
        <dbReference type="Proteomes" id="UP000010093"/>
    </source>
</evidence>
<dbReference type="KEGG" id="rai:RA0C_0111"/>
<evidence type="ECO:0000313" key="1">
    <source>
        <dbReference type="EMBL" id="AFD55127.1"/>
    </source>
</evidence>
<reference evidence="1 2" key="1">
    <citation type="journal article" date="2012" name="J. Bacteriol.">
        <title>Complete genome sequence of Riemerella anatipestifer reference strain.</title>
        <authorList>
            <person name="Wang X."/>
            <person name="Zhu D."/>
            <person name="Wang M."/>
            <person name="Cheng A."/>
            <person name="Jia R."/>
            <person name="Zhou Y."/>
            <person name="Chen Z."/>
            <person name="Luo Q."/>
            <person name="Liu F."/>
            <person name="Wang Y."/>
            <person name="Chen X.Y."/>
        </authorList>
    </citation>
    <scope>NUCLEOTIDE SEQUENCE [LARGE SCALE GENOMIC DNA]</scope>
    <source>
        <strain evidence="2">DSM 15868</strain>
    </source>
</reference>
<dbReference type="AlphaFoldDB" id="E4TE55"/>
<dbReference type="GeneID" id="93719018"/>
<dbReference type="Proteomes" id="UP000010093">
    <property type="component" value="Chromosome"/>
</dbReference>
<sequence length="113" mass="13227">MSYFLSHKTPEFLLAELPIKDGSPNDDRLWVYCVKALSLIEFINLNQIKAHGLRLADEKTYKNERWGIAFVQNNCEYLGLDESEVIKNAWKFLTDYFDWEDKNIDESSTSTLN</sequence>
<dbReference type="EMBL" id="CP003388">
    <property type="protein sequence ID" value="AFD55127.1"/>
    <property type="molecule type" value="Genomic_DNA"/>
</dbReference>
<gene>
    <name evidence="1" type="ORF">RA0C_0111</name>
</gene>
<proteinExistence type="predicted"/>
<dbReference type="RefSeq" id="WP_004917809.1">
    <property type="nucleotide sequence ID" value="NC_014738.1"/>
</dbReference>
<protein>
    <submittedName>
        <fullName evidence="1">Uncharacterized protein</fullName>
    </submittedName>
</protein>
<dbReference type="PATRIC" id="fig|693978.17.peg.116"/>
<dbReference type="HOGENOM" id="CLU_2167243_0_0_10"/>
<organism evidence="1 2">
    <name type="scientific">Riemerella anatipestifer (strain ATCC 11845 / DSM 15868 / JCM 9532 / NCTC 11014)</name>
    <dbReference type="NCBI Taxonomy" id="693978"/>
    <lineage>
        <taxon>Bacteria</taxon>
        <taxon>Pseudomonadati</taxon>
        <taxon>Bacteroidota</taxon>
        <taxon>Flavobacteriia</taxon>
        <taxon>Flavobacteriales</taxon>
        <taxon>Weeksellaceae</taxon>
        <taxon>Riemerella</taxon>
    </lineage>
</organism>